<protein>
    <submittedName>
        <fullName evidence="1">Uncharacterized protein</fullName>
    </submittedName>
</protein>
<name>A0A0C3BQ22_HEBCY</name>
<reference evidence="1 2" key="1">
    <citation type="submission" date="2014-04" db="EMBL/GenBank/DDBJ databases">
        <authorList>
            <consortium name="DOE Joint Genome Institute"/>
            <person name="Kuo A."/>
            <person name="Gay G."/>
            <person name="Dore J."/>
            <person name="Kohler A."/>
            <person name="Nagy L.G."/>
            <person name="Floudas D."/>
            <person name="Copeland A."/>
            <person name="Barry K.W."/>
            <person name="Cichocki N."/>
            <person name="Veneault-Fourrey C."/>
            <person name="LaButti K."/>
            <person name="Lindquist E.A."/>
            <person name="Lipzen A."/>
            <person name="Lundell T."/>
            <person name="Morin E."/>
            <person name="Murat C."/>
            <person name="Sun H."/>
            <person name="Tunlid A."/>
            <person name="Henrissat B."/>
            <person name="Grigoriev I.V."/>
            <person name="Hibbett D.S."/>
            <person name="Martin F."/>
            <person name="Nordberg H.P."/>
            <person name="Cantor M.N."/>
            <person name="Hua S.X."/>
        </authorList>
    </citation>
    <scope>NUCLEOTIDE SEQUENCE [LARGE SCALE GENOMIC DNA]</scope>
    <source>
        <strain evidence="2">h7</strain>
    </source>
</reference>
<accession>A0A0C3BQ22</accession>
<gene>
    <name evidence="1" type="ORF">M413DRAFT_447695</name>
</gene>
<keyword evidence="2" id="KW-1185">Reference proteome</keyword>
<dbReference type="Proteomes" id="UP000053424">
    <property type="component" value="Unassembled WGS sequence"/>
</dbReference>
<reference evidence="2" key="2">
    <citation type="submission" date="2015-01" db="EMBL/GenBank/DDBJ databases">
        <title>Evolutionary Origins and Diversification of the Mycorrhizal Mutualists.</title>
        <authorList>
            <consortium name="DOE Joint Genome Institute"/>
            <consortium name="Mycorrhizal Genomics Consortium"/>
            <person name="Kohler A."/>
            <person name="Kuo A."/>
            <person name="Nagy L.G."/>
            <person name="Floudas D."/>
            <person name="Copeland A."/>
            <person name="Barry K.W."/>
            <person name="Cichocki N."/>
            <person name="Veneault-Fourrey C."/>
            <person name="LaButti K."/>
            <person name="Lindquist E.A."/>
            <person name="Lipzen A."/>
            <person name="Lundell T."/>
            <person name="Morin E."/>
            <person name="Murat C."/>
            <person name="Riley R."/>
            <person name="Ohm R."/>
            <person name="Sun H."/>
            <person name="Tunlid A."/>
            <person name="Henrissat B."/>
            <person name="Grigoriev I.V."/>
            <person name="Hibbett D.S."/>
            <person name="Martin F."/>
        </authorList>
    </citation>
    <scope>NUCLEOTIDE SEQUENCE [LARGE SCALE GENOMIC DNA]</scope>
    <source>
        <strain evidence="2">h7</strain>
    </source>
</reference>
<dbReference type="AlphaFoldDB" id="A0A0C3BQ22"/>
<dbReference type="EMBL" id="KN831789">
    <property type="protein sequence ID" value="KIM38745.1"/>
    <property type="molecule type" value="Genomic_DNA"/>
</dbReference>
<evidence type="ECO:0000313" key="1">
    <source>
        <dbReference type="EMBL" id="KIM38745.1"/>
    </source>
</evidence>
<evidence type="ECO:0000313" key="2">
    <source>
        <dbReference type="Proteomes" id="UP000053424"/>
    </source>
</evidence>
<proteinExistence type="predicted"/>
<dbReference type="HOGENOM" id="CLU_046231_1_0_1"/>
<sequence>MPSEKKRKTEGEVYPIFAKKSKASIEGASNDRLDAEDGDSELDVGAKLSALREILDFSGVDSEEEISRRFERISTALLQEFRLVVRRENVTDDEFEILEAEFYLQIGGCHEDPFTHGNEEQRVSGRWYFHRAPMFSKDSRRSLTSTSQYRGGSRKGMDLTFGGPRILPSASTSSQERLLRGGILLRSVRKVNDGQVTSGPSLLVDKILSTSAASGIQELVDDKWGKNTSAFFSEGESPATCLFLKPVNPNKKPPTIYFSPRIGLDLSHPGTTGHGTVPLHPRIQFLPRRYRFFVHPEWLTANGRSQTFLGVLGPFVSSSSSYSAGLKKSSLAKSIAGLTGIKEVTAAKYLGDYVAGREAGLQLIDSFIGEKGKGASSSPATYLKMMGALSNMESR</sequence>
<dbReference type="OrthoDB" id="16851at2759"/>
<dbReference type="STRING" id="686832.A0A0C3BQ22"/>
<organism evidence="1 2">
    <name type="scientific">Hebeloma cylindrosporum</name>
    <dbReference type="NCBI Taxonomy" id="76867"/>
    <lineage>
        <taxon>Eukaryota</taxon>
        <taxon>Fungi</taxon>
        <taxon>Dikarya</taxon>
        <taxon>Basidiomycota</taxon>
        <taxon>Agaricomycotina</taxon>
        <taxon>Agaricomycetes</taxon>
        <taxon>Agaricomycetidae</taxon>
        <taxon>Agaricales</taxon>
        <taxon>Agaricineae</taxon>
        <taxon>Hymenogastraceae</taxon>
        <taxon>Hebeloma</taxon>
    </lineage>
</organism>